<evidence type="ECO:0008006" key="3">
    <source>
        <dbReference type="Google" id="ProtNLM"/>
    </source>
</evidence>
<proteinExistence type="predicted"/>
<sequence length="67" mass="8099">MTYRGFKIKYSQEKQVYFLFIRNKEKKIISIESKNLIYIKKKIDDVIDFKTLEHSSSNNSFWTSISK</sequence>
<protein>
    <recommendedName>
        <fullName evidence="3">DUF1508 domain-containing protein</fullName>
    </recommendedName>
</protein>
<organism evidence="1 2">
    <name type="scientific">Aliivibrio fischeri SR5</name>
    <dbReference type="NCBI Taxonomy" id="1088719"/>
    <lineage>
        <taxon>Bacteria</taxon>
        <taxon>Pseudomonadati</taxon>
        <taxon>Pseudomonadota</taxon>
        <taxon>Gammaproteobacteria</taxon>
        <taxon>Vibrionales</taxon>
        <taxon>Vibrionaceae</taxon>
        <taxon>Aliivibrio</taxon>
    </lineage>
</organism>
<reference evidence="1 2" key="1">
    <citation type="journal article" date="2012" name="J. Bacteriol.">
        <title>Draft Genome Sequence of Vibrio fischeri SR5, a Strain Isolated from the Light Organ of the Mediterranean Squid Sepiola robusta.</title>
        <authorList>
            <person name="Gyllborg M.C."/>
            <person name="Sahl J.W."/>
            <person name="Cronin D.C.III."/>
            <person name="Rasko D.A."/>
            <person name="Mandel M.J."/>
        </authorList>
    </citation>
    <scope>NUCLEOTIDE SEQUENCE [LARGE SCALE GENOMIC DNA]</scope>
    <source>
        <strain evidence="1 2">SR5</strain>
    </source>
</reference>
<dbReference type="EMBL" id="AHIH01000013">
    <property type="protein sequence ID" value="EHN68429.1"/>
    <property type="molecule type" value="Genomic_DNA"/>
</dbReference>
<dbReference type="Proteomes" id="UP000004521">
    <property type="component" value="Chromosome II"/>
</dbReference>
<dbReference type="AlphaFoldDB" id="A0AAV3EPK3"/>
<gene>
    <name evidence="1" type="ORF">VFSR5_A1014</name>
</gene>
<evidence type="ECO:0000313" key="1">
    <source>
        <dbReference type="EMBL" id="EHN68429.1"/>
    </source>
</evidence>
<comment type="caution">
    <text evidence="1">The sequence shown here is derived from an EMBL/GenBank/DDBJ whole genome shotgun (WGS) entry which is preliminary data.</text>
</comment>
<accession>A0AAV3EPK3</accession>
<name>A0AAV3EPK3_ALIFS</name>
<dbReference type="RefSeq" id="WP_005423752.1">
    <property type="nucleotide sequence ID" value="NZ_CM001401.1"/>
</dbReference>
<evidence type="ECO:0000313" key="2">
    <source>
        <dbReference type="Proteomes" id="UP000004521"/>
    </source>
</evidence>